<dbReference type="OrthoDB" id="1044640at2"/>
<evidence type="ECO:0000313" key="2">
    <source>
        <dbReference type="Proteomes" id="UP000477980"/>
    </source>
</evidence>
<name>A0A6G1VLR4_9BACT</name>
<gene>
    <name evidence="1" type="ORF">F7D25_07890</name>
</gene>
<proteinExistence type="predicted"/>
<dbReference type="RefSeq" id="WP_153090760.1">
    <property type="nucleotide sequence ID" value="NZ_VZAH01000078.1"/>
</dbReference>
<protein>
    <recommendedName>
        <fullName evidence="3">TIGR04150 pseudo-rSAM protein</fullName>
    </recommendedName>
</protein>
<evidence type="ECO:0008006" key="3">
    <source>
        <dbReference type="Google" id="ProtNLM"/>
    </source>
</evidence>
<reference evidence="1 2" key="1">
    <citation type="submission" date="2019-09" db="EMBL/GenBank/DDBJ databases">
        <title>Distinct polysaccharide growth profiles of human intestinal Prevotella copri isolates.</title>
        <authorList>
            <person name="Fehlner-Peach H."/>
            <person name="Magnabosco C."/>
            <person name="Raghavan V."/>
            <person name="Scher J.U."/>
            <person name="Tett A."/>
            <person name="Cox L.M."/>
            <person name="Gottsegen C."/>
            <person name="Watters A."/>
            <person name="Wiltshire- Gordon J.D."/>
            <person name="Segata N."/>
            <person name="Bonneau R."/>
            <person name="Littman D.R."/>
        </authorList>
    </citation>
    <scope>NUCLEOTIDE SEQUENCE [LARGE SCALE GENOMIC DNA]</scope>
    <source>
        <strain evidence="2">iAA917</strain>
    </source>
</reference>
<accession>A0A6G1VLR4</accession>
<dbReference type="Proteomes" id="UP000477980">
    <property type="component" value="Unassembled WGS sequence"/>
</dbReference>
<sequence>MESNFYFYLEPYVYLHVGDKSVLMVNLLDDKTLVFSDKKSIQVALKLVSDSRRTVKIREEDISLPLVVSARACFMGDVTCSVSQPFQFYPEINVIQEGKAYRKTISYTKTNIYSHIMQCTVFIDFSHQDCKEYIDYCIGEDSSSAIFHSLTDKRVSRKNLDKYLERLSSINVAMKIYLCGGGVELLNSFSIEKFPNLVFVYSVRTLTENPRIYKRLVSDKLPYILMLDLAEEVTAFDLNSPLELWGKISRKESICIYEQLVKQGKRIRPFIIKNSQNLDLIKETMTFTKEELLNIKNKFQVIKSNNLINTNFWGHIYVLPDGSVSYSLMEDKIQFTDMEHLQEDFKKKFFQGNFSWTQLRGYPQCLKCVFRYLCPSPSYLENILRNNGVLTCLLKTM</sequence>
<dbReference type="AlphaFoldDB" id="A0A6G1VLR4"/>
<evidence type="ECO:0000313" key="1">
    <source>
        <dbReference type="EMBL" id="MQP14330.1"/>
    </source>
</evidence>
<dbReference type="EMBL" id="VZAH01000078">
    <property type="protein sequence ID" value="MQP14330.1"/>
    <property type="molecule type" value="Genomic_DNA"/>
</dbReference>
<comment type="caution">
    <text evidence="1">The sequence shown here is derived from an EMBL/GenBank/DDBJ whole genome shotgun (WGS) entry which is preliminary data.</text>
</comment>
<organism evidence="1 2">
    <name type="scientific">Segatella copri</name>
    <dbReference type="NCBI Taxonomy" id="165179"/>
    <lineage>
        <taxon>Bacteria</taxon>
        <taxon>Pseudomonadati</taxon>
        <taxon>Bacteroidota</taxon>
        <taxon>Bacteroidia</taxon>
        <taxon>Bacteroidales</taxon>
        <taxon>Prevotellaceae</taxon>
        <taxon>Segatella</taxon>
    </lineage>
</organism>